<organism evidence="1 2">
    <name type="scientific">Halorientalis regularis</name>
    <dbReference type="NCBI Taxonomy" id="660518"/>
    <lineage>
        <taxon>Archaea</taxon>
        <taxon>Methanobacteriati</taxon>
        <taxon>Methanobacteriota</taxon>
        <taxon>Stenosarchaea group</taxon>
        <taxon>Halobacteria</taxon>
        <taxon>Halobacteriales</taxon>
        <taxon>Haloarculaceae</taxon>
        <taxon>Halorientalis</taxon>
    </lineage>
</organism>
<dbReference type="PANTHER" id="PTHR43546">
    <property type="entry name" value="UPF0173 METAL-DEPENDENT HYDROLASE MJ1163-RELATED"/>
    <property type="match status" value="1"/>
</dbReference>
<name>A0A1G7FWX9_9EURY</name>
<keyword evidence="2" id="KW-1185">Reference proteome</keyword>
<dbReference type="RefSeq" id="WP_092687215.1">
    <property type="nucleotide sequence ID" value="NZ_FNBK01000001.1"/>
</dbReference>
<dbReference type="Gene3D" id="3.60.15.10">
    <property type="entry name" value="Ribonuclease Z/Hydroxyacylglutathione hydrolase-like"/>
    <property type="match status" value="1"/>
</dbReference>
<dbReference type="SUPFAM" id="SSF56281">
    <property type="entry name" value="Metallo-hydrolase/oxidoreductase"/>
    <property type="match status" value="1"/>
</dbReference>
<sequence>MTVHFDDCRVDWLGYATVRIEAPDGTVVYLDPGRYGVLDDYDAGDADIVCVSHVHHYDTDGIERVARDDATVLVHEAVHHSETDRDVTPVRDLPYDTGRVDAELDELLGDVIVRTTAAYNHADGPHTDADGEPIHPEGFGCGFLLTIDGTTVFWPGDTDVLAGHAELDVDLFLPPIGGTFTMDREAAADLAEAMAPELVLPIHYDTFEAIEVDAEAFAADVAGLGVPVVLDG</sequence>
<proteinExistence type="predicted"/>
<dbReference type="InterPro" id="IPR050114">
    <property type="entry name" value="UPF0173_UPF0282_UlaG_hydrolase"/>
</dbReference>
<dbReference type="STRING" id="660518.SAMN05216218_101383"/>
<dbReference type="EMBL" id="FNBK01000001">
    <property type="protein sequence ID" value="SDE80292.1"/>
    <property type="molecule type" value="Genomic_DNA"/>
</dbReference>
<evidence type="ECO:0000313" key="1">
    <source>
        <dbReference type="EMBL" id="SDE80292.1"/>
    </source>
</evidence>
<dbReference type="OrthoDB" id="337606at2157"/>
<evidence type="ECO:0000313" key="2">
    <source>
        <dbReference type="Proteomes" id="UP000199076"/>
    </source>
</evidence>
<reference evidence="2" key="1">
    <citation type="submission" date="2016-10" db="EMBL/GenBank/DDBJ databases">
        <authorList>
            <person name="Varghese N."/>
            <person name="Submissions S."/>
        </authorList>
    </citation>
    <scope>NUCLEOTIDE SEQUENCE [LARGE SCALE GENOMIC DNA]</scope>
    <source>
        <strain evidence="2">IBRC-M 10760</strain>
    </source>
</reference>
<dbReference type="PANTHER" id="PTHR43546:SF8">
    <property type="entry name" value="METALLO-BETA-LACTAMASE DOMAIN-CONTAINING PROTEIN"/>
    <property type="match status" value="1"/>
</dbReference>
<protein>
    <submittedName>
        <fullName evidence="1">L-ascorbate metabolism protein UlaG, beta-lactamase superfamily</fullName>
    </submittedName>
</protein>
<accession>A0A1G7FWX9</accession>
<dbReference type="Proteomes" id="UP000199076">
    <property type="component" value="Unassembled WGS sequence"/>
</dbReference>
<dbReference type="InterPro" id="IPR036866">
    <property type="entry name" value="RibonucZ/Hydroxyglut_hydro"/>
</dbReference>
<gene>
    <name evidence="1" type="ORF">SAMN05216218_101383</name>
</gene>
<dbReference type="AlphaFoldDB" id="A0A1G7FWX9"/>
<dbReference type="Pfam" id="PF13483">
    <property type="entry name" value="Lactamase_B_3"/>
    <property type="match status" value="1"/>
</dbReference>